<name>A0A8S3JHB5_9BILA</name>
<evidence type="ECO:0000313" key="3">
    <source>
        <dbReference type="EMBL" id="CAF5216004.1"/>
    </source>
</evidence>
<evidence type="ECO:0000256" key="1">
    <source>
        <dbReference type="PROSITE-ProRule" id="PRU10141"/>
    </source>
</evidence>
<dbReference type="Gene3D" id="3.30.200.20">
    <property type="entry name" value="Phosphorylase Kinase, domain 1"/>
    <property type="match status" value="1"/>
</dbReference>
<dbReference type="GO" id="GO:0005524">
    <property type="term" value="F:ATP binding"/>
    <property type="evidence" value="ECO:0007669"/>
    <property type="project" value="UniProtKB-UniRule"/>
</dbReference>
<dbReference type="SUPFAM" id="SSF56112">
    <property type="entry name" value="Protein kinase-like (PK-like)"/>
    <property type="match status" value="1"/>
</dbReference>
<dbReference type="GO" id="GO:0004672">
    <property type="term" value="F:protein kinase activity"/>
    <property type="evidence" value="ECO:0007669"/>
    <property type="project" value="InterPro"/>
</dbReference>
<feature type="non-terminal residue" evidence="3">
    <location>
        <position position="1"/>
    </location>
</feature>
<dbReference type="PROSITE" id="PS50011">
    <property type="entry name" value="PROTEIN_KINASE_DOM"/>
    <property type="match status" value="1"/>
</dbReference>
<evidence type="ECO:0000313" key="4">
    <source>
        <dbReference type="Proteomes" id="UP000676336"/>
    </source>
</evidence>
<dbReference type="Pfam" id="PF00069">
    <property type="entry name" value="Pkinase"/>
    <property type="match status" value="1"/>
</dbReference>
<protein>
    <recommendedName>
        <fullName evidence="2">Protein kinase domain-containing protein</fullName>
    </recommendedName>
</protein>
<proteinExistence type="predicted"/>
<feature type="binding site" evidence="1">
    <location>
        <position position="97"/>
    </location>
    <ligand>
        <name>ATP</name>
        <dbReference type="ChEBI" id="CHEBI:30616"/>
    </ligand>
</feature>
<sequence>MFLVLFIFQIDSPGIPPSADANKTFQGFSYIAPDLIHARQSDLSYANDVERRLRSVTGVKTTLFTDEYDLKEPLGRGKTSTCYRCVHRQTHAEYAVKVIKNAHINDPSDEIELLFCYRQLSHIVRIRDAFYNSPIVYIVTELMRGGELLDKISEEKSLSECESAKIMFVIIKTVEQLHRNSIVHRDLQPRNIMYLD</sequence>
<feature type="domain" description="Protein kinase" evidence="2">
    <location>
        <begin position="68"/>
        <end position="196"/>
    </location>
</feature>
<dbReference type="EMBL" id="CAJOBI010343600">
    <property type="protein sequence ID" value="CAF5216004.1"/>
    <property type="molecule type" value="Genomic_DNA"/>
</dbReference>
<dbReference type="PANTHER" id="PTHR24347">
    <property type="entry name" value="SERINE/THREONINE-PROTEIN KINASE"/>
    <property type="match status" value="1"/>
</dbReference>
<organism evidence="3 4">
    <name type="scientific">Rotaria magnacalcarata</name>
    <dbReference type="NCBI Taxonomy" id="392030"/>
    <lineage>
        <taxon>Eukaryota</taxon>
        <taxon>Metazoa</taxon>
        <taxon>Spiralia</taxon>
        <taxon>Gnathifera</taxon>
        <taxon>Rotifera</taxon>
        <taxon>Eurotatoria</taxon>
        <taxon>Bdelloidea</taxon>
        <taxon>Philodinida</taxon>
        <taxon>Philodinidae</taxon>
        <taxon>Rotaria</taxon>
    </lineage>
</organism>
<dbReference type="InterPro" id="IPR011009">
    <property type="entry name" value="Kinase-like_dom_sf"/>
</dbReference>
<dbReference type="SMART" id="SM00220">
    <property type="entry name" value="S_TKc"/>
    <property type="match status" value="1"/>
</dbReference>
<dbReference type="PROSITE" id="PS00107">
    <property type="entry name" value="PROTEIN_KINASE_ATP"/>
    <property type="match status" value="1"/>
</dbReference>
<dbReference type="InterPro" id="IPR017441">
    <property type="entry name" value="Protein_kinase_ATP_BS"/>
</dbReference>
<gene>
    <name evidence="3" type="ORF">SMN809_LOCUS79827</name>
</gene>
<dbReference type="Proteomes" id="UP000676336">
    <property type="component" value="Unassembled WGS sequence"/>
</dbReference>
<feature type="non-terminal residue" evidence="3">
    <location>
        <position position="196"/>
    </location>
</feature>
<dbReference type="InterPro" id="IPR000719">
    <property type="entry name" value="Prot_kinase_dom"/>
</dbReference>
<accession>A0A8S3JHB5</accession>
<comment type="caution">
    <text evidence="3">The sequence shown here is derived from an EMBL/GenBank/DDBJ whole genome shotgun (WGS) entry which is preliminary data.</text>
</comment>
<dbReference type="AlphaFoldDB" id="A0A8S3JHB5"/>
<dbReference type="Gene3D" id="1.10.510.10">
    <property type="entry name" value="Transferase(Phosphotransferase) domain 1"/>
    <property type="match status" value="1"/>
</dbReference>
<keyword evidence="1" id="KW-0067">ATP-binding</keyword>
<reference evidence="3" key="1">
    <citation type="submission" date="2021-02" db="EMBL/GenBank/DDBJ databases">
        <authorList>
            <person name="Nowell W R."/>
        </authorList>
    </citation>
    <scope>NUCLEOTIDE SEQUENCE</scope>
</reference>
<evidence type="ECO:0000259" key="2">
    <source>
        <dbReference type="PROSITE" id="PS50011"/>
    </source>
</evidence>
<keyword evidence="1" id="KW-0547">Nucleotide-binding</keyword>